<reference evidence="1" key="1">
    <citation type="submission" date="2014-09" db="EMBL/GenBank/DDBJ databases">
        <title>Genome sequence of the luminous mushroom Mycena chlorophos for searching fungal bioluminescence genes.</title>
        <authorList>
            <person name="Tanaka Y."/>
            <person name="Kasuga D."/>
            <person name="Oba Y."/>
            <person name="Hase S."/>
            <person name="Sato K."/>
            <person name="Oba Y."/>
            <person name="Sakakibara Y."/>
        </authorList>
    </citation>
    <scope>NUCLEOTIDE SEQUENCE</scope>
</reference>
<dbReference type="EMBL" id="DF846186">
    <property type="protein sequence ID" value="GAT50046.1"/>
    <property type="molecule type" value="Genomic_DNA"/>
</dbReference>
<dbReference type="Proteomes" id="UP000815677">
    <property type="component" value="Unassembled WGS sequence"/>
</dbReference>
<name>A0ABQ0LFY2_MYCCL</name>
<accession>A0ABQ0LFY2</accession>
<keyword evidence="2" id="KW-1185">Reference proteome</keyword>
<protein>
    <recommendedName>
        <fullName evidence="3">BTB domain-containing protein</fullName>
    </recommendedName>
</protein>
<evidence type="ECO:0008006" key="3">
    <source>
        <dbReference type="Google" id="ProtNLM"/>
    </source>
</evidence>
<sequence>MSDWDVDSSDSDSVIRPRKVTFAKVASVRLIAEPTQYQTTPPSCRVLGCSLPVDIVLRSSDGVSFGAHANNLAQSATGLPPAEREVRQQSNDEDETEIVQLVESADVLELLLQYTHYQRQPSSKGWCFPLLERLAEAVEKYRLFGAMEVCKLRMEANARIYSQEVLSYAVKHDYPDIRDVIMPQTLSWDLEDIQSTLGDSFLIIAWVKYREQYLKLSTSFPSIDAESSLHTVPRCENGPGWELVEAYVKQATRYPDCLRELPDFQKTFSRKVFLLSRCPKCRDRVHNWEQKINDRYATIKQFASFV</sequence>
<organism evidence="1 2">
    <name type="scientific">Mycena chlorophos</name>
    <name type="common">Agaric fungus</name>
    <name type="synonym">Agaricus chlorophos</name>
    <dbReference type="NCBI Taxonomy" id="658473"/>
    <lineage>
        <taxon>Eukaryota</taxon>
        <taxon>Fungi</taxon>
        <taxon>Dikarya</taxon>
        <taxon>Basidiomycota</taxon>
        <taxon>Agaricomycotina</taxon>
        <taxon>Agaricomycetes</taxon>
        <taxon>Agaricomycetidae</taxon>
        <taxon>Agaricales</taxon>
        <taxon>Marasmiineae</taxon>
        <taxon>Mycenaceae</taxon>
        <taxon>Mycena</taxon>
    </lineage>
</organism>
<evidence type="ECO:0000313" key="2">
    <source>
        <dbReference type="Proteomes" id="UP000815677"/>
    </source>
</evidence>
<evidence type="ECO:0000313" key="1">
    <source>
        <dbReference type="EMBL" id="GAT50046.1"/>
    </source>
</evidence>
<gene>
    <name evidence="1" type="ORF">MCHLO_07329</name>
</gene>
<proteinExistence type="predicted"/>